<keyword evidence="2" id="KW-1185">Reference proteome</keyword>
<protein>
    <submittedName>
        <fullName evidence="1">Uncharacterized protein</fullName>
    </submittedName>
</protein>
<accession>W7T292</accession>
<organism evidence="1 2">
    <name type="scientific">Nannochloropsis gaditana</name>
    <dbReference type="NCBI Taxonomy" id="72520"/>
    <lineage>
        <taxon>Eukaryota</taxon>
        <taxon>Sar</taxon>
        <taxon>Stramenopiles</taxon>
        <taxon>Ochrophyta</taxon>
        <taxon>Eustigmatophyceae</taxon>
        <taxon>Eustigmatales</taxon>
        <taxon>Monodopsidaceae</taxon>
        <taxon>Nannochloropsis</taxon>
    </lineage>
</organism>
<dbReference type="EMBL" id="AZIL01002620">
    <property type="protein sequence ID" value="EWM21185.1"/>
    <property type="molecule type" value="Genomic_DNA"/>
</dbReference>
<proteinExistence type="predicted"/>
<name>W7T292_9STRA</name>
<dbReference type="Proteomes" id="UP000019335">
    <property type="component" value="Unassembled WGS sequence"/>
</dbReference>
<evidence type="ECO:0000313" key="1">
    <source>
        <dbReference type="EMBL" id="EWM21185.1"/>
    </source>
</evidence>
<gene>
    <name evidence="1" type="ORF">Naga_103460g1</name>
</gene>
<comment type="caution">
    <text evidence="1">The sequence shown here is derived from an EMBL/GenBank/DDBJ whole genome shotgun (WGS) entry which is preliminary data.</text>
</comment>
<sequence length="106" mass="11859">MICREKAISGYGHPSPFLPPFLLSFLPPFLLPSLPPRFQLKDAKALLEHREIVLYPQSVTDGCMVDGKAVLRESRPSDHDYQAAILRWGGGREGRRGGKERPYPSA</sequence>
<reference evidence="1 2" key="1">
    <citation type="journal article" date="2014" name="Mol. Plant">
        <title>Chromosome Scale Genome Assembly and Transcriptome Profiling of Nannochloropsis gaditana in Nitrogen Depletion.</title>
        <authorList>
            <person name="Corteggiani Carpinelli E."/>
            <person name="Telatin A."/>
            <person name="Vitulo N."/>
            <person name="Forcato C."/>
            <person name="D'Angelo M."/>
            <person name="Schiavon R."/>
            <person name="Vezzi A."/>
            <person name="Giacometti G.M."/>
            <person name="Morosinotto T."/>
            <person name="Valle G."/>
        </authorList>
    </citation>
    <scope>NUCLEOTIDE SEQUENCE [LARGE SCALE GENOMIC DNA]</scope>
    <source>
        <strain evidence="1 2">B-31</strain>
    </source>
</reference>
<dbReference type="AlphaFoldDB" id="W7T292"/>
<evidence type="ECO:0000313" key="2">
    <source>
        <dbReference type="Proteomes" id="UP000019335"/>
    </source>
</evidence>